<protein>
    <recommendedName>
        <fullName evidence="4">serine-type D-Ala-D-Ala carboxypeptidase</fullName>
        <ecNumber evidence="4">3.4.16.4</ecNumber>
    </recommendedName>
</protein>
<dbReference type="UniPathway" id="UPA00219"/>
<dbReference type="PRINTS" id="PR00725">
    <property type="entry name" value="DADACBPTASE1"/>
</dbReference>
<comment type="catalytic activity">
    <reaction evidence="12">
        <text>Preferential cleavage: (Ac)2-L-Lys-D-Ala-|-D-Ala. Also transpeptidation of peptidyl-alanyl moieties that are N-acyl substituents of D-alanine.</text>
        <dbReference type="EC" id="3.4.16.4"/>
    </reaction>
</comment>
<dbReference type="PANTHER" id="PTHR21581">
    <property type="entry name" value="D-ALANYL-D-ALANINE CARBOXYPEPTIDASE"/>
    <property type="match status" value="1"/>
</dbReference>
<dbReference type="GO" id="GO:0006508">
    <property type="term" value="P:proteolysis"/>
    <property type="evidence" value="ECO:0007669"/>
    <property type="project" value="UniProtKB-KW"/>
</dbReference>
<keyword evidence="7" id="KW-0732">Signal</keyword>
<dbReference type="AlphaFoldDB" id="A0A6J7IM02"/>
<dbReference type="Pfam" id="PF00768">
    <property type="entry name" value="Peptidase_S11"/>
    <property type="match status" value="1"/>
</dbReference>
<dbReference type="Gene3D" id="2.60.410.10">
    <property type="entry name" value="D-Ala-D-Ala carboxypeptidase, C-terminal domain"/>
    <property type="match status" value="1"/>
</dbReference>
<dbReference type="InterPro" id="IPR015956">
    <property type="entry name" value="Peniciliin-bd_prot_C_sf"/>
</dbReference>
<keyword evidence="6" id="KW-0645">Protease</keyword>
<keyword evidence="13" id="KW-0812">Transmembrane</keyword>
<dbReference type="PANTHER" id="PTHR21581:SF6">
    <property type="entry name" value="TRAFFICKING PROTEIN PARTICLE COMPLEX SUBUNIT 12"/>
    <property type="match status" value="1"/>
</dbReference>
<evidence type="ECO:0000256" key="10">
    <source>
        <dbReference type="ARBA" id="ARBA00022984"/>
    </source>
</evidence>
<dbReference type="InterPro" id="IPR012907">
    <property type="entry name" value="Peptidase_S11_C"/>
</dbReference>
<dbReference type="GO" id="GO:0071555">
    <property type="term" value="P:cell wall organization"/>
    <property type="evidence" value="ECO:0007669"/>
    <property type="project" value="UniProtKB-KW"/>
</dbReference>
<dbReference type="GO" id="GO:0009252">
    <property type="term" value="P:peptidoglycan biosynthetic process"/>
    <property type="evidence" value="ECO:0007669"/>
    <property type="project" value="UniProtKB-UniPathway"/>
</dbReference>
<comment type="similarity">
    <text evidence="3">Belongs to the peptidase S11 family.</text>
</comment>
<gene>
    <name evidence="15" type="ORF">UFOPK3674_01225</name>
</gene>
<dbReference type="InterPro" id="IPR012338">
    <property type="entry name" value="Beta-lactam/transpept-like"/>
</dbReference>
<proteinExistence type="inferred from homology"/>
<keyword evidence="8" id="KW-0378">Hydrolase</keyword>
<keyword evidence="5" id="KW-0121">Carboxypeptidase</keyword>
<keyword evidence="9" id="KW-0133">Cell shape</keyword>
<keyword evidence="11" id="KW-0961">Cell wall biogenesis/degradation</keyword>
<dbReference type="SUPFAM" id="SSF56601">
    <property type="entry name" value="beta-lactamase/transpeptidase-like"/>
    <property type="match status" value="1"/>
</dbReference>
<dbReference type="SUPFAM" id="SSF69189">
    <property type="entry name" value="Penicillin-binding protein associated domain"/>
    <property type="match status" value="1"/>
</dbReference>
<dbReference type="InterPro" id="IPR001967">
    <property type="entry name" value="Peptidase_S11_N"/>
</dbReference>
<evidence type="ECO:0000256" key="11">
    <source>
        <dbReference type="ARBA" id="ARBA00023316"/>
    </source>
</evidence>
<dbReference type="EMBL" id="CAFBMX010000005">
    <property type="protein sequence ID" value="CAB4932039.1"/>
    <property type="molecule type" value="Genomic_DNA"/>
</dbReference>
<accession>A0A6J7IM02</accession>
<evidence type="ECO:0000256" key="1">
    <source>
        <dbReference type="ARBA" id="ARBA00003217"/>
    </source>
</evidence>
<evidence type="ECO:0000256" key="2">
    <source>
        <dbReference type="ARBA" id="ARBA00004752"/>
    </source>
</evidence>
<dbReference type="GO" id="GO:0009002">
    <property type="term" value="F:serine-type D-Ala-D-Ala carboxypeptidase activity"/>
    <property type="evidence" value="ECO:0007669"/>
    <property type="project" value="UniProtKB-EC"/>
</dbReference>
<evidence type="ECO:0000256" key="4">
    <source>
        <dbReference type="ARBA" id="ARBA00012448"/>
    </source>
</evidence>
<evidence type="ECO:0000256" key="7">
    <source>
        <dbReference type="ARBA" id="ARBA00022729"/>
    </source>
</evidence>
<evidence type="ECO:0000256" key="8">
    <source>
        <dbReference type="ARBA" id="ARBA00022801"/>
    </source>
</evidence>
<evidence type="ECO:0000256" key="5">
    <source>
        <dbReference type="ARBA" id="ARBA00022645"/>
    </source>
</evidence>
<dbReference type="GO" id="GO:0008360">
    <property type="term" value="P:regulation of cell shape"/>
    <property type="evidence" value="ECO:0007669"/>
    <property type="project" value="UniProtKB-KW"/>
</dbReference>
<organism evidence="15">
    <name type="scientific">freshwater metagenome</name>
    <dbReference type="NCBI Taxonomy" id="449393"/>
    <lineage>
        <taxon>unclassified sequences</taxon>
        <taxon>metagenomes</taxon>
        <taxon>ecological metagenomes</taxon>
    </lineage>
</organism>
<keyword evidence="13" id="KW-1133">Transmembrane helix</keyword>
<sequence length="392" mass="41182">MAALAGPGAASAAAPPQLSASAAILVQPQTGDVVYARRASAPRLIASTTKMMTALLALEERQLSYRMRVVPYRSIVGESLVGLRPGERWTTADLVRGLLLASGGDAAQTIAVDVGGSEKRFVRLMNRRARAAGLTGTHFGNPVGVDSPPNRSTPADLAKLALLLRAEPFARKVMARPSAVLRSGGRTISVTNRNTLVGAVPWVDGVKTGHTRTAGYVLVGSGTRSGVDLVSVVMGEPSEAARNRDTVALMNWGFARYVSRTPVVAGRTVARVPVKGRPDTAVESLRTLSVVVRRGVRLRTRLVGIPDELEGPLTAGTRVGRVEVLRGGIVVARAPVVTSADVAAASWWSRSRSTVVPAALLIGGGAALAGAATLALRRRVSRSARPRRTRNR</sequence>
<feature type="domain" description="Peptidase S11 D-Ala-D-Ala carboxypeptidase A C-terminal" evidence="14">
    <location>
        <begin position="257"/>
        <end position="344"/>
    </location>
</feature>
<name>A0A6J7IM02_9ZZZZ</name>
<dbReference type="InterPro" id="IPR018044">
    <property type="entry name" value="Peptidase_S11"/>
</dbReference>
<evidence type="ECO:0000313" key="15">
    <source>
        <dbReference type="EMBL" id="CAB4932039.1"/>
    </source>
</evidence>
<evidence type="ECO:0000256" key="3">
    <source>
        <dbReference type="ARBA" id="ARBA00007164"/>
    </source>
</evidence>
<feature type="transmembrane region" description="Helical" evidence="13">
    <location>
        <begin position="355"/>
        <end position="376"/>
    </location>
</feature>
<keyword evidence="13" id="KW-0472">Membrane</keyword>
<dbReference type="InterPro" id="IPR037167">
    <property type="entry name" value="Peptidase_S11_C_sf"/>
</dbReference>
<evidence type="ECO:0000259" key="14">
    <source>
        <dbReference type="SMART" id="SM00936"/>
    </source>
</evidence>
<dbReference type="SMART" id="SM00936">
    <property type="entry name" value="PBP5_C"/>
    <property type="match status" value="1"/>
</dbReference>
<reference evidence="15" key="1">
    <citation type="submission" date="2020-05" db="EMBL/GenBank/DDBJ databases">
        <authorList>
            <person name="Chiriac C."/>
            <person name="Salcher M."/>
            <person name="Ghai R."/>
            <person name="Kavagutti S V."/>
        </authorList>
    </citation>
    <scope>NUCLEOTIDE SEQUENCE</scope>
</reference>
<comment type="pathway">
    <text evidence="2">Cell wall biogenesis; peptidoglycan biosynthesis.</text>
</comment>
<evidence type="ECO:0000256" key="6">
    <source>
        <dbReference type="ARBA" id="ARBA00022670"/>
    </source>
</evidence>
<dbReference type="Gene3D" id="3.40.710.10">
    <property type="entry name" value="DD-peptidase/beta-lactamase superfamily"/>
    <property type="match status" value="1"/>
</dbReference>
<evidence type="ECO:0000256" key="12">
    <source>
        <dbReference type="ARBA" id="ARBA00034000"/>
    </source>
</evidence>
<comment type="function">
    <text evidence="1">Removes C-terminal D-alanyl residues from sugar-peptide cell wall precursors.</text>
</comment>
<dbReference type="EC" id="3.4.16.4" evidence="4"/>
<evidence type="ECO:0000256" key="9">
    <source>
        <dbReference type="ARBA" id="ARBA00022960"/>
    </source>
</evidence>
<evidence type="ECO:0000256" key="13">
    <source>
        <dbReference type="SAM" id="Phobius"/>
    </source>
</evidence>
<keyword evidence="10" id="KW-0573">Peptidoglycan synthesis</keyword>